<accession>A0ABD3UUV7</accession>
<protein>
    <submittedName>
        <fullName evidence="2">Uncharacterized protein</fullName>
    </submittedName>
</protein>
<name>A0ABD3UUV7_SINWO</name>
<evidence type="ECO:0000313" key="2">
    <source>
        <dbReference type="EMBL" id="KAL3853247.1"/>
    </source>
</evidence>
<dbReference type="EMBL" id="JBJQND010000015">
    <property type="protein sequence ID" value="KAL3853247.1"/>
    <property type="molecule type" value="Genomic_DNA"/>
</dbReference>
<feature type="compositionally biased region" description="Basic and acidic residues" evidence="1">
    <location>
        <begin position="15"/>
        <end position="25"/>
    </location>
</feature>
<comment type="caution">
    <text evidence="2">The sequence shown here is derived from an EMBL/GenBank/DDBJ whole genome shotgun (WGS) entry which is preliminary data.</text>
</comment>
<sequence>MFQEKQKQSQVKLQRKLDQPDGEKNKGTEKMIISLQKKFTMYGELIEQVCLSYQTVLKKEIYIRREIQQLAEDLQQQIAAITRDKLAESLDLLDEMTWSKQAIHVIR</sequence>
<keyword evidence="3" id="KW-1185">Reference proteome</keyword>
<evidence type="ECO:0000256" key="1">
    <source>
        <dbReference type="SAM" id="MobiDB-lite"/>
    </source>
</evidence>
<proteinExistence type="predicted"/>
<dbReference type="Proteomes" id="UP001634394">
    <property type="component" value="Unassembled WGS sequence"/>
</dbReference>
<dbReference type="AlphaFoldDB" id="A0ABD3UUV7"/>
<feature type="region of interest" description="Disordered" evidence="1">
    <location>
        <begin position="1"/>
        <end position="25"/>
    </location>
</feature>
<reference evidence="2 3" key="1">
    <citation type="submission" date="2024-11" db="EMBL/GenBank/DDBJ databases">
        <title>Chromosome-level genome assembly of the freshwater bivalve Anodonta woodiana.</title>
        <authorList>
            <person name="Chen X."/>
        </authorList>
    </citation>
    <scope>NUCLEOTIDE SEQUENCE [LARGE SCALE GENOMIC DNA]</scope>
    <source>
        <strain evidence="2">MN2024</strain>
        <tissue evidence="2">Gills</tissue>
    </source>
</reference>
<organism evidence="2 3">
    <name type="scientific">Sinanodonta woodiana</name>
    <name type="common">Chinese pond mussel</name>
    <name type="synonym">Anodonta woodiana</name>
    <dbReference type="NCBI Taxonomy" id="1069815"/>
    <lineage>
        <taxon>Eukaryota</taxon>
        <taxon>Metazoa</taxon>
        <taxon>Spiralia</taxon>
        <taxon>Lophotrochozoa</taxon>
        <taxon>Mollusca</taxon>
        <taxon>Bivalvia</taxon>
        <taxon>Autobranchia</taxon>
        <taxon>Heteroconchia</taxon>
        <taxon>Palaeoheterodonta</taxon>
        <taxon>Unionida</taxon>
        <taxon>Unionoidea</taxon>
        <taxon>Unionidae</taxon>
        <taxon>Unioninae</taxon>
        <taxon>Sinanodonta</taxon>
    </lineage>
</organism>
<evidence type="ECO:0000313" key="3">
    <source>
        <dbReference type="Proteomes" id="UP001634394"/>
    </source>
</evidence>
<gene>
    <name evidence="2" type="ORF">ACJMK2_016803</name>
</gene>